<dbReference type="PANTHER" id="PTHR10015:SF337">
    <property type="entry name" value="HEAT STRESS TRANSCRIPTION FACTOR A-3"/>
    <property type="match status" value="1"/>
</dbReference>
<evidence type="ECO:0000313" key="9">
    <source>
        <dbReference type="Proteomes" id="UP000325577"/>
    </source>
</evidence>
<dbReference type="InterPro" id="IPR036390">
    <property type="entry name" value="WH_DNA-bd_sf"/>
</dbReference>
<evidence type="ECO:0000259" key="7">
    <source>
        <dbReference type="SMART" id="SM00415"/>
    </source>
</evidence>
<feature type="region of interest" description="Disordered" evidence="6">
    <location>
        <begin position="183"/>
        <end position="203"/>
    </location>
</feature>
<protein>
    <recommendedName>
        <fullName evidence="7">HSF-type DNA-binding domain-containing protein</fullName>
    </recommendedName>
</protein>
<feature type="region of interest" description="Disordered" evidence="6">
    <location>
        <begin position="1"/>
        <end position="44"/>
    </location>
</feature>
<dbReference type="GO" id="GO:0000978">
    <property type="term" value="F:RNA polymerase II cis-regulatory region sequence-specific DNA binding"/>
    <property type="evidence" value="ECO:0007669"/>
    <property type="project" value="TreeGrafter"/>
</dbReference>
<dbReference type="InterPro" id="IPR036388">
    <property type="entry name" value="WH-like_DNA-bd_sf"/>
</dbReference>
<dbReference type="GO" id="GO:0006357">
    <property type="term" value="P:regulation of transcription by RNA polymerase II"/>
    <property type="evidence" value="ECO:0007669"/>
    <property type="project" value="TreeGrafter"/>
</dbReference>
<dbReference type="EMBL" id="CM018051">
    <property type="protein sequence ID" value="KAA8516671.1"/>
    <property type="molecule type" value="Genomic_DNA"/>
</dbReference>
<keyword evidence="9" id="KW-1185">Reference proteome</keyword>
<dbReference type="Proteomes" id="UP000325577">
    <property type="component" value="Linkage Group LG8"/>
</dbReference>
<comment type="similarity">
    <text evidence="5">Belongs to the HSF family.</text>
</comment>
<dbReference type="GO" id="GO:0003700">
    <property type="term" value="F:DNA-binding transcription factor activity"/>
    <property type="evidence" value="ECO:0007669"/>
    <property type="project" value="InterPro"/>
</dbReference>
<organism evidence="8 9">
    <name type="scientific">Nyssa sinensis</name>
    <dbReference type="NCBI Taxonomy" id="561372"/>
    <lineage>
        <taxon>Eukaryota</taxon>
        <taxon>Viridiplantae</taxon>
        <taxon>Streptophyta</taxon>
        <taxon>Embryophyta</taxon>
        <taxon>Tracheophyta</taxon>
        <taxon>Spermatophyta</taxon>
        <taxon>Magnoliopsida</taxon>
        <taxon>eudicotyledons</taxon>
        <taxon>Gunneridae</taxon>
        <taxon>Pentapetalae</taxon>
        <taxon>asterids</taxon>
        <taxon>Cornales</taxon>
        <taxon>Nyssaceae</taxon>
        <taxon>Nyssa</taxon>
    </lineage>
</organism>
<dbReference type="GO" id="GO:0005634">
    <property type="term" value="C:nucleus"/>
    <property type="evidence" value="ECO:0007669"/>
    <property type="project" value="UniProtKB-SubCell"/>
</dbReference>
<dbReference type="Pfam" id="PF00447">
    <property type="entry name" value="HSF_DNA-bind"/>
    <property type="match status" value="1"/>
</dbReference>
<dbReference type="SUPFAM" id="SSF46785">
    <property type="entry name" value="Winged helix' DNA-binding domain"/>
    <property type="match status" value="1"/>
</dbReference>
<evidence type="ECO:0000313" key="8">
    <source>
        <dbReference type="EMBL" id="KAA8516671.1"/>
    </source>
</evidence>
<dbReference type="OrthoDB" id="60033at2759"/>
<evidence type="ECO:0000256" key="3">
    <source>
        <dbReference type="ARBA" id="ARBA00023125"/>
    </source>
</evidence>
<feature type="compositionally biased region" description="Low complexity" evidence="6">
    <location>
        <begin position="186"/>
        <end position="198"/>
    </location>
</feature>
<dbReference type="SMART" id="SM00415">
    <property type="entry name" value="HSF"/>
    <property type="match status" value="1"/>
</dbReference>
<dbReference type="GO" id="GO:0034605">
    <property type="term" value="P:cellular response to heat"/>
    <property type="evidence" value="ECO:0007669"/>
    <property type="project" value="TreeGrafter"/>
</dbReference>
<feature type="compositionally biased region" description="Polar residues" evidence="6">
    <location>
        <begin position="25"/>
        <end position="43"/>
    </location>
</feature>
<dbReference type="InterPro" id="IPR000232">
    <property type="entry name" value="HSF_DNA-bd"/>
</dbReference>
<feature type="region of interest" description="Disordered" evidence="6">
    <location>
        <begin position="453"/>
        <end position="485"/>
    </location>
</feature>
<evidence type="ECO:0000256" key="2">
    <source>
        <dbReference type="ARBA" id="ARBA00023016"/>
    </source>
</evidence>
<keyword evidence="2" id="KW-0346">Stress response</keyword>
<comment type="subcellular location">
    <subcellularLocation>
        <location evidence="1">Nucleus</location>
    </subcellularLocation>
</comment>
<proteinExistence type="inferred from homology"/>
<keyword evidence="4" id="KW-0539">Nucleus</keyword>
<sequence length="485" mass="53372">MNPNDESSSKSPPSSSPSPPITSSAQLESSFSMIQPDTSSMASQPFPFSMGFAGSSSSSSPFTFPFVEFPIERAENTVFSTTSGGVEAEENLDVPQPLEFLQGNPIPPFLSKTFDLVDDPTLDPIISWSSTGQSFVVWDPVEFREGRPSSKFQAQQFLEFCSATKYICFLQGKRHLLKNIQRRKSPQSQQIGSYGGSSTETGKAGVEGEIEWLRKEKSLMMQEVIELQQQQRGTVQHMEAVNEKLQAAEQRQKQMVSFLAKLLQNPVFLARLQQKEEQRSIASPRMRKFVKNQQHETGKSDLSMEGRIVKHRPHLGNLTTSSVTPDLNPNAVKQFPDNLLLGNLDLGAESMPLQIENITSNELAVGHELIQPPEQAGEGVSSLGTADSLFKGIESIIKQEDLWSMGFDAGAGMSSSSNELWANLSNYDLSEFRVTGGFSDIWDLGSLQAVGGSEIEKWPGDESPFDELESQAGQPTDDSSKKMDP</sequence>
<accession>A0A5J4ZH51</accession>
<feature type="domain" description="HSF-type DNA-binding" evidence="7">
    <location>
        <begin position="105"/>
        <end position="183"/>
    </location>
</feature>
<dbReference type="Gene3D" id="1.10.10.10">
    <property type="entry name" value="Winged helix-like DNA-binding domain superfamily/Winged helix DNA-binding domain"/>
    <property type="match status" value="1"/>
</dbReference>
<dbReference type="AlphaFoldDB" id="A0A5J4ZH51"/>
<evidence type="ECO:0000256" key="1">
    <source>
        <dbReference type="ARBA" id="ARBA00004123"/>
    </source>
</evidence>
<evidence type="ECO:0000256" key="4">
    <source>
        <dbReference type="ARBA" id="ARBA00023242"/>
    </source>
</evidence>
<reference evidence="8 9" key="1">
    <citation type="submission" date="2019-09" db="EMBL/GenBank/DDBJ databases">
        <title>A chromosome-level genome assembly of the Chinese tupelo Nyssa sinensis.</title>
        <authorList>
            <person name="Yang X."/>
            <person name="Kang M."/>
            <person name="Yang Y."/>
            <person name="Xiong H."/>
            <person name="Wang M."/>
            <person name="Zhang Z."/>
            <person name="Wang Z."/>
            <person name="Wu H."/>
            <person name="Ma T."/>
            <person name="Liu J."/>
            <person name="Xi Z."/>
        </authorList>
    </citation>
    <scope>NUCLEOTIDE SEQUENCE [LARGE SCALE GENOMIC DNA]</scope>
    <source>
        <strain evidence="8">J267</strain>
        <tissue evidence="8">Leaf</tissue>
    </source>
</reference>
<name>A0A5J4ZH51_9ASTE</name>
<gene>
    <name evidence="8" type="ORF">F0562_016823</name>
</gene>
<evidence type="ECO:0000256" key="6">
    <source>
        <dbReference type="SAM" id="MobiDB-lite"/>
    </source>
</evidence>
<keyword evidence="3" id="KW-0238">DNA-binding</keyword>
<dbReference type="PANTHER" id="PTHR10015">
    <property type="entry name" value="HEAT SHOCK TRANSCRIPTION FACTOR"/>
    <property type="match status" value="1"/>
</dbReference>
<evidence type="ECO:0000256" key="5">
    <source>
        <dbReference type="RuleBase" id="RU004020"/>
    </source>
</evidence>